<protein>
    <submittedName>
        <fullName evidence="2">Uncharacterized protein</fullName>
    </submittedName>
</protein>
<evidence type="ECO:0000313" key="2">
    <source>
        <dbReference type="EMBL" id="MDA0138738.1"/>
    </source>
</evidence>
<dbReference type="Proteomes" id="UP001147700">
    <property type="component" value="Unassembled WGS sequence"/>
</dbReference>
<feature type="transmembrane region" description="Helical" evidence="1">
    <location>
        <begin position="207"/>
        <end position="227"/>
    </location>
</feature>
<keyword evidence="1" id="KW-1133">Transmembrane helix</keyword>
<reference evidence="2" key="1">
    <citation type="submission" date="2022-10" db="EMBL/GenBank/DDBJ databases">
        <title>The WGS of Solirubrobacter sp. CPCC 204708.</title>
        <authorList>
            <person name="Jiang Z."/>
        </authorList>
    </citation>
    <scope>NUCLEOTIDE SEQUENCE</scope>
    <source>
        <strain evidence="2">CPCC 204708</strain>
    </source>
</reference>
<comment type="caution">
    <text evidence="2">The sequence shown here is derived from an EMBL/GenBank/DDBJ whole genome shotgun (WGS) entry which is preliminary data.</text>
</comment>
<dbReference type="RefSeq" id="WP_202957400.1">
    <property type="nucleotide sequence ID" value="NZ_JAPCID010000018.1"/>
</dbReference>
<evidence type="ECO:0000313" key="3">
    <source>
        <dbReference type="Proteomes" id="UP001147700"/>
    </source>
</evidence>
<gene>
    <name evidence="2" type="ORF">OJ962_14645</name>
</gene>
<sequence>MYDHESDEPRRRRRAAADWGVNEDIFDRMPSRVARFERRAEHHDIVLRRDETDASVAVIEQGEPPVRGAVSARTERSARSGETGALDPRAAARAMMSWGADLDDDTAPMVPGETRTIVLSRDAGPGTAADTHAQDYDDAGHDPRAYDELMLDGELARDTKEYVAAGGEVRERRTIKISGHPDRLPAPRTQRAPRTAVERIGHRPDRIAAYAVALGFLLVLIAVLTTGQ</sequence>
<proteinExistence type="predicted"/>
<keyword evidence="3" id="KW-1185">Reference proteome</keyword>
<keyword evidence="1" id="KW-0472">Membrane</keyword>
<evidence type="ECO:0000256" key="1">
    <source>
        <dbReference type="SAM" id="Phobius"/>
    </source>
</evidence>
<name>A0ABT4RJN9_9ACTN</name>
<keyword evidence="1" id="KW-0812">Transmembrane</keyword>
<organism evidence="2 3">
    <name type="scientific">Solirubrobacter deserti</name>
    <dbReference type="NCBI Taxonomy" id="2282478"/>
    <lineage>
        <taxon>Bacteria</taxon>
        <taxon>Bacillati</taxon>
        <taxon>Actinomycetota</taxon>
        <taxon>Thermoleophilia</taxon>
        <taxon>Solirubrobacterales</taxon>
        <taxon>Solirubrobacteraceae</taxon>
        <taxon>Solirubrobacter</taxon>
    </lineage>
</organism>
<dbReference type="EMBL" id="JAPCID010000018">
    <property type="protein sequence ID" value="MDA0138738.1"/>
    <property type="molecule type" value="Genomic_DNA"/>
</dbReference>
<accession>A0ABT4RJN9</accession>